<evidence type="ECO:0000256" key="7">
    <source>
        <dbReference type="ARBA" id="ARBA00022833"/>
    </source>
</evidence>
<dbReference type="GO" id="GO:0006508">
    <property type="term" value="P:proteolysis"/>
    <property type="evidence" value="ECO:0007669"/>
    <property type="project" value="UniProtKB-KW"/>
</dbReference>
<feature type="domain" description="Peptidase M50" evidence="12">
    <location>
        <begin position="7"/>
        <end position="409"/>
    </location>
</feature>
<gene>
    <name evidence="14" type="ORF">CBF29_12705</name>
</gene>
<accession>A0A430ALV2</accession>
<dbReference type="InterPro" id="IPR041489">
    <property type="entry name" value="PDZ_6"/>
</dbReference>
<feature type="transmembrane region" description="Helical" evidence="11">
    <location>
        <begin position="397"/>
        <end position="416"/>
    </location>
</feature>
<protein>
    <recommendedName>
        <fullName evidence="11">Zinc metalloprotease</fullName>
        <ecNumber evidence="11">3.4.24.-</ecNumber>
    </recommendedName>
</protein>
<comment type="similarity">
    <text evidence="3 11">Belongs to the peptidase M50B family.</text>
</comment>
<dbReference type="OrthoDB" id="9782003at2"/>
<evidence type="ECO:0000256" key="11">
    <source>
        <dbReference type="RuleBase" id="RU362031"/>
    </source>
</evidence>
<dbReference type="InterPro" id="IPR008915">
    <property type="entry name" value="Peptidase_M50"/>
</dbReference>
<evidence type="ECO:0000256" key="5">
    <source>
        <dbReference type="ARBA" id="ARBA00022692"/>
    </source>
</evidence>
<evidence type="ECO:0000259" key="13">
    <source>
        <dbReference type="Pfam" id="PF17820"/>
    </source>
</evidence>
<dbReference type="CDD" id="cd06163">
    <property type="entry name" value="S2P-M50_PDZ_RseP-like"/>
    <property type="match status" value="1"/>
</dbReference>
<dbReference type="CDD" id="cd23081">
    <property type="entry name" value="cpPDZ_EcRseP-like"/>
    <property type="match status" value="1"/>
</dbReference>
<evidence type="ECO:0000256" key="9">
    <source>
        <dbReference type="ARBA" id="ARBA00023049"/>
    </source>
</evidence>
<evidence type="ECO:0000256" key="1">
    <source>
        <dbReference type="ARBA" id="ARBA00001947"/>
    </source>
</evidence>
<comment type="subcellular location">
    <subcellularLocation>
        <location evidence="2">Membrane</location>
        <topology evidence="2">Multi-pass membrane protein</topology>
    </subcellularLocation>
</comment>
<dbReference type="InterPro" id="IPR036034">
    <property type="entry name" value="PDZ_sf"/>
</dbReference>
<feature type="transmembrane region" description="Helical" evidence="11">
    <location>
        <begin position="176"/>
        <end position="196"/>
    </location>
</feature>
<evidence type="ECO:0000259" key="12">
    <source>
        <dbReference type="Pfam" id="PF02163"/>
    </source>
</evidence>
<evidence type="ECO:0000256" key="8">
    <source>
        <dbReference type="ARBA" id="ARBA00022989"/>
    </source>
</evidence>
<keyword evidence="7 11" id="KW-0862">Zinc</keyword>
<keyword evidence="9 11" id="KW-0482">Metalloprotease</keyword>
<keyword evidence="8 11" id="KW-1133">Transmembrane helix</keyword>
<dbReference type="Proteomes" id="UP000287605">
    <property type="component" value="Unassembled WGS sequence"/>
</dbReference>
<dbReference type="RefSeq" id="WP_126810082.1">
    <property type="nucleotide sequence ID" value="NZ_NGKA01000029.1"/>
</dbReference>
<comment type="caution">
    <text evidence="14">The sequence shown here is derived from an EMBL/GenBank/DDBJ whole genome shotgun (WGS) entry which is preliminary data.</text>
</comment>
<dbReference type="EC" id="3.4.24.-" evidence="11"/>
<evidence type="ECO:0000256" key="6">
    <source>
        <dbReference type="ARBA" id="ARBA00022801"/>
    </source>
</evidence>
<dbReference type="AlphaFoldDB" id="A0A430ALV2"/>
<feature type="transmembrane region" description="Helical" evidence="11">
    <location>
        <begin position="348"/>
        <end position="368"/>
    </location>
</feature>
<keyword evidence="11" id="KW-0479">Metal-binding</keyword>
<dbReference type="EMBL" id="NGKA01000029">
    <property type="protein sequence ID" value="RSU08964.1"/>
    <property type="molecule type" value="Genomic_DNA"/>
</dbReference>
<name>A0A430ALV2_9ENTE</name>
<dbReference type="Gene3D" id="2.30.42.10">
    <property type="match status" value="1"/>
</dbReference>
<dbReference type="NCBIfam" id="TIGR00054">
    <property type="entry name" value="RIP metalloprotease RseP"/>
    <property type="match status" value="1"/>
</dbReference>
<proteinExistence type="inferred from homology"/>
<keyword evidence="6 11" id="KW-0378">Hydrolase</keyword>
<reference evidence="14 15" key="1">
    <citation type="submission" date="2017-05" db="EMBL/GenBank/DDBJ databases">
        <title>Vagococcus spp. assemblies.</title>
        <authorList>
            <person name="Gulvik C.A."/>
        </authorList>
    </citation>
    <scope>NUCLEOTIDE SEQUENCE [LARGE SCALE GENOMIC DNA]</scope>
    <source>
        <strain evidence="14 15">CCUG 51432</strain>
    </source>
</reference>
<comment type="cofactor">
    <cofactor evidence="1 11">
        <name>Zn(2+)</name>
        <dbReference type="ChEBI" id="CHEBI:29105"/>
    </cofactor>
</comment>
<dbReference type="PANTHER" id="PTHR42837">
    <property type="entry name" value="REGULATOR OF SIGMA-E PROTEASE RSEP"/>
    <property type="match status" value="1"/>
</dbReference>
<evidence type="ECO:0000313" key="14">
    <source>
        <dbReference type="EMBL" id="RSU08964.1"/>
    </source>
</evidence>
<evidence type="ECO:0000256" key="4">
    <source>
        <dbReference type="ARBA" id="ARBA00022670"/>
    </source>
</evidence>
<dbReference type="Pfam" id="PF17820">
    <property type="entry name" value="PDZ_6"/>
    <property type="match status" value="1"/>
</dbReference>
<feature type="domain" description="PDZ" evidence="13">
    <location>
        <begin position="207"/>
        <end position="259"/>
    </location>
</feature>
<keyword evidence="5 11" id="KW-0812">Transmembrane</keyword>
<dbReference type="GO" id="GO:0046872">
    <property type="term" value="F:metal ion binding"/>
    <property type="evidence" value="ECO:0007669"/>
    <property type="project" value="UniProtKB-KW"/>
</dbReference>
<dbReference type="Pfam" id="PF02163">
    <property type="entry name" value="Peptidase_M50"/>
    <property type="match status" value="1"/>
</dbReference>
<evidence type="ECO:0000256" key="10">
    <source>
        <dbReference type="ARBA" id="ARBA00023136"/>
    </source>
</evidence>
<dbReference type="PANTHER" id="PTHR42837:SF2">
    <property type="entry name" value="MEMBRANE METALLOPROTEASE ARASP2, CHLOROPLASTIC-RELATED"/>
    <property type="match status" value="1"/>
</dbReference>
<sequence length="425" mass="46675">MKAVLVFLFVFGLIVIMHELGHFLFAKWSGILVREFSIGVGPKLFSHQDKSGTTYTIRMLPLGGYVRMAGLGEEEMELNPGTAISLELNDQQEVIKINTSSKVQLANSVPMEVLEVDLEEKLFVKGYLNGDEDKETVYPVIHDAMIIEEDGTEVRIAPVDVQFQSAKLYQRMLTNIAGPVFNFILAFVLFVIMLAYQGGIYTPNNQVASVADDSPAMAAGLKDGDKIISIAGEKINAYADIGKTVQKNADTTVPIVVDRQGQEKTLSITPKEMTDNGEKRVMIGITSSLELEQLGVAGTIKEAGRKTKENALLIFTLLRDLLGSFSLDKLGGPVMIFQASSEIANQNIIAILSFTAVLSVNLGIMNLLPIPMLDGGKLLFNLVEGIRRKPLSPEWEMRITMVGAAFLVGLMVLVMWNDIMRFLGR</sequence>
<keyword evidence="10 11" id="KW-0472">Membrane</keyword>
<dbReference type="GO" id="GO:0016020">
    <property type="term" value="C:membrane"/>
    <property type="evidence" value="ECO:0007669"/>
    <property type="project" value="UniProtKB-SubCell"/>
</dbReference>
<evidence type="ECO:0000256" key="3">
    <source>
        <dbReference type="ARBA" id="ARBA00007931"/>
    </source>
</evidence>
<organism evidence="14 15">
    <name type="scientific">Vagococcus elongatus</name>
    <dbReference type="NCBI Taxonomy" id="180344"/>
    <lineage>
        <taxon>Bacteria</taxon>
        <taxon>Bacillati</taxon>
        <taxon>Bacillota</taxon>
        <taxon>Bacilli</taxon>
        <taxon>Lactobacillales</taxon>
        <taxon>Enterococcaceae</taxon>
        <taxon>Vagococcus</taxon>
    </lineage>
</organism>
<evidence type="ECO:0000256" key="2">
    <source>
        <dbReference type="ARBA" id="ARBA00004141"/>
    </source>
</evidence>
<keyword evidence="4 14" id="KW-0645">Protease</keyword>
<dbReference type="InterPro" id="IPR004387">
    <property type="entry name" value="Pept_M50_Zn"/>
</dbReference>
<dbReference type="GO" id="GO:0004222">
    <property type="term" value="F:metalloendopeptidase activity"/>
    <property type="evidence" value="ECO:0007669"/>
    <property type="project" value="InterPro"/>
</dbReference>
<evidence type="ECO:0000313" key="15">
    <source>
        <dbReference type="Proteomes" id="UP000287605"/>
    </source>
</evidence>
<dbReference type="SUPFAM" id="SSF50156">
    <property type="entry name" value="PDZ domain-like"/>
    <property type="match status" value="1"/>
</dbReference>
<keyword evidence="15" id="KW-1185">Reference proteome</keyword>